<dbReference type="KEGG" id="pms:KNP414_00046"/>
<name>F8FH47_PAEMK</name>
<keyword evidence="1" id="KW-0812">Transmembrane</keyword>
<dbReference type="HOGENOM" id="CLU_137927_9_1_9"/>
<evidence type="ECO:0008006" key="4">
    <source>
        <dbReference type="Google" id="ProtNLM"/>
    </source>
</evidence>
<keyword evidence="1" id="KW-0472">Membrane</keyword>
<accession>F8FH47</accession>
<dbReference type="AlphaFoldDB" id="F8FH47"/>
<protein>
    <recommendedName>
        <fullName evidence="4">AtpZ/AtpI family protein</fullName>
    </recommendedName>
</protein>
<dbReference type="PATRIC" id="fig|1036673.3.peg.41"/>
<feature type="transmembrane region" description="Helical" evidence="1">
    <location>
        <begin position="20"/>
        <end position="41"/>
    </location>
</feature>
<dbReference type="Proteomes" id="UP000006620">
    <property type="component" value="Chromosome"/>
</dbReference>
<proteinExistence type="predicted"/>
<sequence length="51" mass="5533">MAAGYWVGDLISEWQGGEPLWIVGGMMTGFILGIASIYLIIRNYMRGGPNG</sequence>
<evidence type="ECO:0000313" key="2">
    <source>
        <dbReference type="EMBL" id="AEI38697.1"/>
    </source>
</evidence>
<evidence type="ECO:0000256" key="1">
    <source>
        <dbReference type="SAM" id="Phobius"/>
    </source>
</evidence>
<gene>
    <name evidence="2" type="ordered locus">KNP414_00046</name>
</gene>
<evidence type="ECO:0000313" key="3">
    <source>
        <dbReference type="Proteomes" id="UP000006620"/>
    </source>
</evidence>
<reference evidence="3" key="1">
    <citation type="submission" date="2011-06" db="EMBL/GenBank/DDBJ databases">
        <title>Complete genome sequence of Paenibacillus mucilaginosus KNP414.</title>
        <authorList>
            <person name="Wang J."/>
            <person name="Hu S."/>
            <person name="Hu X."/>
            <person name="Zhang B."/>
            <person name="Dong D."/>
            <person name="Zhang S."/>
            <person name="Zhao K."/>
            <person name="Wu D."/>
        </authorList>
    </citation>
    <scope>NUCLEOTIDE SEQUENCE [LARGE SCALE GENOMIC DNA]</scope>
    <source>
        <strain evidence="3">KNP414</strain>
    </source>
</reference>
<organism evidence="2 3">
    <name type="scientific">Paenibacillus mucilaginosus (strain KNP414)</name>
    <dbReference type="NCBI Taxonomy" id="1036673"/>
    <lineage>
        <taxon>Bacteria</taxon>
        <taxon>Bacillati</taxon>
        <taxon>Bacillota</taxon>
        <taxon>Bacilli</taxon>
        <taxon>Bacillales</taxon>
        <taxon>Paenibacillaceae</taxon>
        <taxon>Paenibacillus</taxon>
    </lineage>
</organism>
<keyword evidence="1" id="KW-1133">Transmembrane helix</keyword>
<reference evidence="2 3" key="2">
    <citation type="journal article" date="2013" name="Genome Announc.">
        <title>Genome Sequence of Growth-Improving Paenibacillus mucilaginosus Strain KNP414.</title>
        <authorList>
            <person name="Lu J.J."/>
            <person name="Wang J.F."/>
            <person name="Hu X.F."/>
        </authorList>
    </citation>
    <scope>NUCLEOTIDE SEQUENCE [LARGE SCALE GENOMIC DNA]</scope>
    <source>
        <strain evidence="2 3">KNP414</strain>
    </source>
</reference>
<dbReference type="EMBL" id="CP002869">
    <property type="protein sequence ID" value="AEI38697.1"/>
    <property type="molecule type" value="Genomic_DNA"/>
</dbReference>